<dbReference type="Gene3D" id="3.90.70.10">
    <property type="entry name" value="Cysteine proteinases"/>
    <property type="match status" value="1"/>
</dbReference>
<accession>A0A8S3SN28</accession>
<dbReference type="GO" id="GO:0016807">
    <property type="term" value="F:cysteine-type carboxypeptidase activity"/>
    <property type="evidence" value="ECO:0007669"/>
    <property type="project" value="UniProtKB-EC"/>
</dbReference>
<comment type="catalytic activity">
    <reaction evidence="1">
        <text>Release of C-terminal amino acid residues with broad specificity, but lacks action on C-terminal proline. Shows weak endopeptidase activity.</text>
        <dbReference type="EC" id="3.4.18.1"/>
    </reaction>
</comment>
<evidence type="ECO:0000256" key="11">
    <source>
        <dbReference type="PROSITE-ProRule" id="PRU00221"/>
    </source>
</evidence>
<dbReference type="SUPFAM" id="SSF50978">
    <property type="entry name" value="WD40 repeat-like"/>
    <property type="match status" value="1"/>
</dbReference>
<evidence type="ECO:0000256" key="8">
    <source>
        <dbReference type="ARBA" id="ARBA00023145"/>
    </source>
</evidence>
<proteinExistence type="inferred from homology"/>
<keyword evidence="10" id="KW-0325">Glycoprotein</keyword>
<evidence type="ECO:0000256" key="9">
    <source>
        <dbReference type="ARBA" id="ARBA00023157"/>
    </source>
</evidence>
<gene>
    <name evidence="13" type="ORF">MEDL_31934</name>
</gene>
<evidence type="ECO:0000256" key="2">
    <source>
        <dbReference type="ARBA" id="ARBA00008455"/>
    </source>
</evidence>
<keyword evidence="13" id="KW-0121">Carboxypeptidase</keyword>
<keyword evidence="9" id="KW-1015">Disulfide bond</keyword>
<dbReference type="InterPro" id="IPR000668">
    <property type="entry name" value="Peptidase_C1A_C"/>
</dbReference>
<evidence type="ECO:0000256" key="4">
    <source>
        <dbReference type="ARBA" id="ARBA00022670"/>
    </source>
</evidence>
<keyword evidence="7" id="KW-0788">Thiol protease</keyword>
<evidence type="ECO:0000313" key="14">
    <source>
        <dbReference type="Proteomes" id="UP000683360"/>
    </source>
</evidence>
<dbReference type="Gene3D" id="2.130.10.10">
    <property type="entry name" value="YVTN repeat-like/Quinoprotein amine dehydrogenase"/>
    <property type="match status" value="1"/>
</dbReference>
<keyword evidence="8" id="KW-0865">Zymogen</keyword>
<comment type="caution">
    <text evidence="13">The sequence shown here is derived from an EMBL/GenBank/DDBJ whole genome shotgun (WGS) entry which is preliminary data.</text>
</comment>
<dbReference type="SMART" id="SM00320">
    <property type="entry name" value="WD40"/>
    <property type="match status" value="2"/>
</dbReference>
<dbReference type="GO" id="GO:0006508">
    <property type="term" value="P:proteolysis"/>
    <property type="evidence" value="ECO:0007669"/>
    <property type="project" value="UniProtKB-KW"/>
</dbReference>
<dbReference type="PROSITE" id="PS00640">
    <property type="entry name" value="THIOL_PROTEASE_ASN"/>
    <property type="match status" value="1"/>
</dbReference>
<keyword evidence="4" id="KW-0645">Protease</keyword>
<dbReference type="Pfam" id="PF00112">
    <property type="entry name" value="Peptidase_C1"/>
    <property type="match status" value="1"/>
</dbReference>
<dbReference type="SMART" id="SM00645">
    <property type="entry name" value="Pept_C1"/>
    <property type="match status" value="1"/>
</dbReference>
<dbReference type="OrthoDB" id="190265at2759"/>
<dbReference type="InterPro" id="IPR036322">
    <property type="entry name" value="WD40_repeat_dom_sf"/>
</dbReference>
<dbReference type="AlphaFoldDB" id="A0A8S3SN28"/>
<evidence type="ECO:0000256" key="3">
    <source>
        <dbReference type="ARBA" id="ARBA00012516"/>
    </source>
</evidence>
<dbReference type="Proteomes" id="UP000683360">
    <property type="component" value="Unassembled WGS sequence"/>
</dbReference>
<dbReference type="CDD" id="cd02698">
    <property type="entry name" value="Peptidase_C1A_CathepsinX"/>
    <property type="match status" value="1"/>
</dbReference>
<evidence type="ECO:0000256" key="6">
    <source>
        <dbReference type="ARBA" id="ARBA00022801"/>
    </source>
</evidence>
<keyword evidence="11" id="KW-0853">WD repeat</keyword>
<evidence type="ECO:0000256" key="1">
    <source>
        <dbReference type="ARBA" id="ARBA00001594"/>
    </source>
</evidence>
<name>A0A8S3SN28_MYTED</name>
<feature type="domain" description="Peptidase C1A papain C-terminal" evidence="12">
    <location>
        <begin position="193"/>
        <end position="431"/>
    </location>
</feature>
<organism evidence="13 14">
    <name type="scientific">Mytilus edulis</name>
    <name type="common">Blue mussel</name>
    <dbReference type="NCBI Taxonomy" id="6550"/>
    <lineage>
        <taxon>Eukaryota</taxon>
        <taxon>Metazoa</taxon>
        <taxon>Spiralia</taxon>
        <taxon>Lophotrochozoa</taxon>
        <taxon>Mollusca</taxon>
        <taxon>Bivalvia</taxon>
        <taxon>Autobranchia</taxon>
        <taxon>Pteriomorphia</taxon>
        <taxon>Mytilida</taxon>
        <taxon>Mytiloidea</taxon>
        <taxon>Mytilidae</taxon>
        <taxon>Mytilinae</taxon>
        <taxon>Mytilus</taxon>
    </lineage>
</organism>
<dbReference type="FunFam" id="3.90.70.10:FF:000060">
    <property type="entry name" value="Cathepsin Z"/>
    <property type="match status" value="1"/>
</dbReference>
<evidence type="ECO:0000256" key="5">
    <source>
        <dbReference type="ARBA" id="ARBA00022729"/>
    </source>
</evidence>
<dbReference type="InterPro" id="IPR025661">
    <property type="entry name" value="Pept_asp_AS"/>
</dbReference>
<dbReference type="PANTHER" id="PTHR12411">
    <property type="entry name" value="CYSTEINE PROTEASE FAMILY C1-RELATED"/>
    <property type="match status" value="1"/>
</dbReference>
<dbReference type="PROSITE" id="PS50082">
    <property type="entry name" value="WD_REPEATS_2"/>
    <property type="match status" value="1"/>
</dbReference>
<keyword evidence="14" id="KW-1185">Reference proteome</keyword>
<dbReference type="InterPro" id="IPR015943">
    <property type="entry name" value="WD40/YVTN_repeat-like_dom_sf"/>
</dbReference>
<evidence type="ECO:0000313" key="13">
    <source>
        <dbReference type="EMBL" id="CAG2218308.1"/>
    </source>
</evidence>
<keyword evidence="6 13" id="KW-0378">Hydrolase</keyword>
<keyword evidence="5" id="KW-0732">Signal</keyword>
<dbReference type="Pfam" id="PF00400">
    <property type="entry name" value="WD40"/>
    <property type="match status" value="2"/>
</dbReference>
<dbReference type="InterPro" id="IPR033157">
    <property type="entry name" value="CTSZ"/>
</dbReference>
<reference evidence="13" key="1">
    <citation type="submission" date="2021-03" db="EMBL/GenBank/DDBJ databases">
        <authorList>
            <person name="Bekaert M."/>
        </authorList>
    </citation>
    <scope>NUCLEOTIDE SEQUENCE</scope>
</reference>
<evidence type="ECO:0000256" key="10">
    <source>
        <dbReference type="ARBA" id="ARBA00023180"/>
    </source>
</evidence>
<feature type="repeat" description="WD" evidence="11">
    <location>
        <begin position="1"/>
        <end position="35"/>
    </location>
</feature>
<evidence type="ECO:0000259" key="12">
    <source>
        <dbReference type="SMART" id="SM00645"/>
    </source>
</evidence>
<comment type="similarity">
    <text evidence="2">Belongs to the peptidase C1 family.</text>
</comment>
<dbReference type="EC" id="3.4.18.1" evidence="3"/>
<dbReference type="InterPro" id="IPR013128">
    <property type="entry name" value="Peptidase_C1A"/>
</dbReference>
<dbReference type="InterPro" id="IPR038765">
    <property type="entry name" value="Papain-like_cys_pep_sf"/>
</dbReference>
<dbReference type="EMBL" id="CAJPWZ010001597">
    <property type="protein sequence ID" value="CAG2218308.1"/>
    <property type="molecule type" value="Genomic_DNA"/>
</dbReference>
<sequence length="440" mass="49301">MNGSNTNNDPIILATAGYDHTVRFWQAYSGICLRTVQHPDSQVNALEITPDKQLIAAAGYQHIRIWQVDVHRRGRQCCKNLGFKVKKFTVPKNIQVNAPANCVCLHPNQGELFIGDQSGSIHVWDLKTDNNEQLKMARYFLFTFFLVVLCELIKHGDAGKYSKHPCLNRKFGEGINIVKTYPRPHEILDLKTLPSSWDWRNINGTNFLSTTRNQHIPQYCGSCWAMGSTSALADRINIKRKGAWPSAYLSVQNVIDCGGAGSCHGGDDIGVWQYANKHGIPDETCNNYQAKDQECDTFNQCGTCTTFGQCKQLNTYTLWKVGDYGRVKGRDQMMAEIYKNGPISCGIMATDKLEQYAGGVYMEKNAEPSVNHIVSVVGWGVDPKTNTEFWVVRNSWGTPWGEHGFLRIVTSKYMDGKGDDYNLAIESQCGYGDPIIPPGY</sequence>
<dbReference type="InterPro" id="IPR001680">
    <property type="entry name" value="WD40_rpt"/>
</dbReference>
<evidence type="ECO:0000256" key="7">
    <source>
        <dbReference type="ARBA" id="ARBA00022807"/>
    </source>
</evidence>
<dbReference type="PRINTS" id="PR00705">
    <property type="entry name" value="PAPAIN"/>
</dbReference>
<protein>
    <recommendedName>
        <fullName evidence="3">cathepsin X</fullName>
        <ecNumber evidence="3">3.4.18.1</ecNumber>
    </recommendedName>
</protein>
<dbReference type="SUPFAM" id="SSF54001">
    <property type="entry name" value="Cysteine proteinases"/>
    <property type="match status" value="1"/>
</dbReference>